<dbReference type="CDD" id="cd12797">
    <property type="entry name" value="M23_peptidase"/>
    <property type="match status" value="1"/>
</dbReference>
<dbReference type="AlphaFoldDB" id="A0A839K589"/>
<dbReference type="Proteomes" id="UP000574276">
    <property type="component" value="Unassembled WGS sequence"/>
</dbReference>
<dbReference type="Pfam" id="PF01551">
    <property type="entry name" value="Peptidase_M23"/>
    <property type="match status" value="1"/>
</dbReference>
<dbReference type="GO" id="GO:0004222">
    <property type="term" value="F:metalloendopeptidase activity"/>
    <property type="evidence" value="ECO:0007669"/>
    <property type="project" value="TreeGrafter"/>
</dbReference>
<name>A0A839K589_9FIRM</name>
<protein>
    <submittedName>
        <fullName evidence="2">M23 family metallopeptidase</fullName>
    </submittedName>
</protein>
<evidence type="ECO:0000313" key="3">
    <source>
        <dbReference type="Proteomes" id="UP000574276"/>
    </source>
</evidence>
<gene>
    <name evidence="2" type="ORF">H0486_15835</name>
</gene>
<dbReference type="InterPro" id="IPR011055">
    <property type="entry name" value="Dup_hybrid_motif"/>
</dbReference>
<feature type="domain" description="M23ase beta-sheet core" evidence="1">
    <location>
        <begin position="126"/>
        <end position="190"/>
    </location>
</feature>
<dbReference type="Gene3D" id="2.70.70.10">
    <property type="entry name" value="Glucose Permease (Domain IIA)"/>
    <property type="match status" value="1"/>
</dbReference>
<sequence length="234" mass="26899">MNKELENPIIIEFPLRGEWDAVNTPAKRIPSHGIDLWGQRYAYDFLKMKSKKLFDGSNFQYYLTGIKTKKCYCWNEPIYAPMDGEVVAAVDGRKEPKRIHPLVDLLRVLRNSISFIIKVQKTGMEHADYNNFVGNYIIIKHDGYYSFYAHIRPGTIAVKTGQLVKQGDILGKVGHTGNSTAPHLHFQLSDSSDLNQAKGIPCAFRNLEYHINGEWKLEEVSIPRHDVKFRYVKD</sequence>
<dbReference type="PANTHER" id="PTHR21666">
    <property type="entry name" value="PEPTIDASE-RELATED"/>
    <property type="match status" value="1"/>
</dbReference>
<dbReference type="PANTHER" id="PTHR21666:SF270">
    <property type="entry name" value="MUREIN HYDROLASE ACTIVATOR ENVC"/>
    <property type="match status" value="1"/>
</dbReference>
<keyword evidence="3" id="KW-1185">Reference proteome</keyword>
<dbReference type="SUPFAM" id="SSF51261">
    <property type="entry name" value="Duplicated hybrid motif"/>
    <property type="match status" value="1"/>
</dbReference>
<dbReference type="RefSeq" id="WP_228353932.1">
    <property type="nucleotide sequence ID" value="NZ_JACEGA010000001.1"/>
</dbReference>
<dbReference type="InterPro" id="IPR016047">
    <property type="entry name" value="M23ase_b-sheet_dom"/>
</dbReference>
<dbReference type="InterPro" id="IPR050570">
    <property type="entry name" value="Cell_wall_metabolism_enzyme"/>
</dbReference>
<dbReference type="EMBL" id="JACEGA010000001">
    <property type="protein sequence ID" value="MBB2184352.1"/>
    <property type="molecule type" value="Genomic_DNA"/>
</dbReference>
<organism evidence="2 3">
    <name type="scientific">Variimorphobacter saccharofermentans</name>
    <dbReference type="NCBI Taxonomy" id="2755051"/>
    <lineage>
        <taxon>Bacteria</taxon>
        <taxon>Bacillati</taxon>
        <taxon>Bacillota</taxon>
        <taxon>Clostridia</taxon>
        <taxon>Lachnospirales</taxon>
        <taxon>Lachnospiraceae</taxon>
        <taxon>Variimorphobacter</taxon>
    </lineage>
</organism>
<evidence type="ECO:0000313" key="2">
    <source>
        <dbReference type="EMBL" id="MBB2184352.1"/>
    </source>
</evidence>
<evidence type="ECO:0000259" key="1">
    <source>
        <dbReference type="Pfam" id="PF01551"/>
    </source>
</evidence>
<reference evidence="2 3" key="1">
    <citation type="submission" date="2020-07" db="EMBL/GenBank/DDBJ databases">
        <title>Characterization and genome sequencing of isolate MD1, a novel member within the family Lachnospiraceae.</title>
        <authorList>
            <person name="Rettenmaier R."/>
            <person name="Di Bello L."/>
            <person name="Zinser C."/>
            <person name="Scheitz K."/>
            <person name="Liebl W."/>
            <person name="Zverlov V."/>
        </authorList>
    </citation>
    <scope>NUCLEOTIDE SEQUENCE [LARGE SCALE GENOMIC DNA]</scope>
    <source>
        <strain evidence="2 3">MD1</strain>
    </source>
</reference>
<comment type="caution">
    <text evidence="2">The sequence shown here is derived from an EMBL/GenBank/DDBJ whole genome shotgun (WGS) entry which is preliminary data.</text>
</comment>
<proteinExistence type="predicted"/>
<accession>A0A839K589</accession>